<protein>
    <recommendedName>
        <fullName evidence="3">T9SS C-terminal target domain-containing protein</fullName>
    </recommendedName>
</protein>
<comment type="caution">
    <text evidence="1">The sequence shown here is derived from an EMBL/GenBank/DDBJ whole genome shotgun (WGS) entry which is preliminary data.</text>
</comment>
<evidence type="ECO:0008006" key="3">
    <source>
        <dbReference type="Google" id="ProtNLM"/>
    </source>
</evidence>
<accession>A0A9D7XD57</accession>
<dbReference type="EMBL" id="JADKFW010000004">
    <property type="protein sequence ID" value="MBK9716216.1"/>
    <property type="molecule type" value="Genomic_DNA"/>
</dbReference>
<name>A0A9D7XD57_9BACT</name>
<proteinExistence type="predicted"/>
<sequence length="292" mass="33899">MTLKHSNLYHTLFLFLSFLQILNSQNITCIQTEILPKVLDETSGIISLNQGLSFWTINDGGNDPILFEINSKSEILRRVVLKNASNIDWEDLTTDFEQYVYIADCGNNTNRSDKHAIYQILISDLITKDSISGKRIEITFDPIKPLKKRHLDIEAMCWADHKLYLFTKNWSSWIKNKSIVYCYDTQIDSGHLNVHSIINLGWHFFAEQQITGACYDNKSEHIFLISATSIYELPKIYLNKEKIKIKKRYGTFSFLSQKEAICSIGQDRFVITQEKNKQLRQKATIFEVLVNQ</sequence>
<dbReference type="Proteomes" id="UP000808349">
    <property type="component" value="Unassembled WGS sequence"/>
</dbReference>
<evidence type="ECO:0000313" key="1">
    <source>
        <dbReference type="EMBL" id="MBK9716216.1"/>
    </source>
</evidence>
<gene>
    <name evidence="1" type="ORF">IPO85_01585</name>
</gene>
<dbReference type="AlphaFoldDB" id="A0A9D7XD57"/>
<evidence type="ECO:0000313" key="2">
    <source>
        <dbReference type="Proteomes" id="UP000808349"/>
    </source>
</evidence>
<reference evidence="1 2" key="1">
    <citation type="submission" date="2020-10" db="EMBL/GenBank/DDBJ databases">
        <title>Connecting structure to function with the recovery of over 1000 high-quality activated sludge metagenome-assembled genomes encoding full-length rRNA genes using long-read sequencing.</title>
        <authorList>
            <person name="Singleton C.M."/>
            <person name="Petriglieri F."/>
            <person name="Kristensen J.M."/>
            <person name="Kirkegaard R.H."/>
            <person name="Michaelsen T.Y."/>
            <person name="Andersen M.H."/>
            <person name="Karst S.M."/>
            <person name="Dueholm M.S."/>
            <person name="Nielsen P.H."/>
            <person name="Albertsen M."/>
        </authorList>
    </citation>
    <scope>NUCLEOTIDE SEQUENCE [LARGE SCALE GENOMIC DNA]</scope>
    <source>
        <strain evidence="1">Ribe_18-Q3-R11-54_BAT3C.373</strain>
    </source>
</reference>
<organism evidence="1 2">
    <name type="scientific">Candidatus Defluviibacterium haderslevense</name>
    <dbReference type="NCBI Taxonomy" id="2981993"/>
    <lineage>
        <taxon>Bacteria</taxon>
        <taxon>Pseudomonadati</taxon>
        <taxon>Bacteroidota</taxon>
        <taxon>Saprospiria</taxon>
        <taxon>Saprospirales</taxon>
        <taxon>Saprospiraceae</taxon>
        <taxon>Candidatus Defluviibacterium</taxon>
    </lineage>
</organism>